<evidence type="ECO:0000313" key="1">
    <source>
        <dbReference type="EMBL" id="EDW72043.2"/>
    </source>
</evidence>
<protein>
    <submittedName>
        <fullName evidence="1">Uncharacterized protein</fullName>
    </submittedName>
</protein>
<keyword evidence="2" id="KW-1185">Reference proteome</keyword>
<name>B4MIV4_DROWI</name>
<sequence length="156" mass="18461">MINPNTFPAILSKILLKSDEPPNSPPNTNTSEVYSEYVCVSIFINKATRMRLHHMFCSNSKDLGKDYERVRKSYENQKDLQSRNQVSIATVCSRSLYRSAQKNLKEYKWNREGNVFEIPLERGTDEWWLSSRLQDLQRIEMEKLFNYIKFLSINKQ</sequence>
<dbReference type="HOGENOM" id="CLU_1322141_0_0_1"/>
<dbReference type="AlphaFoldDB" id="B4MIV4"/>
<dbReference type="EMBL" id="CH963719">
    <property type="protein sequence ID" value="EDW72043.2"/>
    <property type="molecule type" value="Genomic_DNA"/>
</dbReference>
<gene>
    <name evidence="1" type="primary">Dwil\GK19016</name>
    <name evidence="1" type="ORF">Dwil_GK19016</name>
</gene>
<dbReference type="InParanoid" id="B4MIV4"/>
<organism evidence="1 2">
    <name type="scientific">Drosophila willistoni</name>
    <name type="common">Fruit fly</name>
    <dbReference type="NCBI Taxonomy" id="7260"/>
    <lineage>
        <taxon>Eukaryota</taxon>
        <taxon>Metazoa</taxon>
        <taxon>Ecdysozoa</taxon>
        <taxon>Arthropoda</taxon>
        <taxon>Hexapoda</taxon>
        <taxon>Insecta</taxon>
        <taxon>Pterygota</taxon>
        <taxon>Neoptera</taxon>
        <taxon>Endopterygota</taxon>
        <taxon>Diptera</taxon>
        <taxon>Brachycera</taxon>
        <taxon>Muscomorpha</taxon>
        <taxon>Ephydroidea</taxon>
        <taxon>Drosophilidae</taxon>
        <taxon>Drosophila</taxon>
        <taxon>Sophophora</taxon>
    </lineage>
</organism>
<proteinExistence type="predicted"/>
<accession>B4MIV4</accession>
<evidence type="ECO:0000313" key="2">
    <source>
        <dbReference type="Proteomes" id="UP000007798"/>
    </source>
</evidence>
<reference evidence="1 2" key="1">
    <citation type="journal article" date="2007" name="Nature">
        <title>Evolution of genes and genomes on the Drosophila phylogeny.</title>
        <authorList>
            <consortium name="Drosophila 12 Genomes Consortium"/>
            <person name="Clark A.G."/>
            <person name="Eisen M.B."/>
            <person name="Smith D.R."/>
            <person name="Bergman C.M."/>
            <person name="Oliver B."/>
            <person name="Markow T.A."/>
            <person name="Kaufman T.C."/>
            <person name="Kellis M."/>
            <person name="Gelbart W."/>
            <person name="Iyer V.N."/>
            <person name="Pollard D.A."/>
            <person name="Sackton T.B."/>
            <person name="Larracuente A.M."/>
            <person name="Singh N.D."/>
            <person name="Abad J.P."/>
            <person name="Abt D.N."/>
            <person name="Adryan B."/>
            <person name="Aguade M."/>
            <person name="Akashi H."/>
            <person name="Anderson W.W."/>
            <person name="Aquadro C.F."/>
            <person name="Ardell D.H."/>
            <person name="Arguello R."/>
            <person name="Artieri C.G."/>
            <person name="Barbash D.A."/>
            <person name="Barker D."/>
            <person name="Barsanti P."/>
            <person name="Batterham P."/>
            <person name="Batzoglou S."/>
            <person name="Begun D."/>
            <person name="Bhutkar A."/>
            <person name="Blanco E."/>
            <person name="Bosak S.A."/>
            <person name="Bradley R.K."/>
            <person name="Brand A.D."/>
            <person name="Brent M.R."/>
            <person name="Brooks A.N."/>
            <person name="Brown R.H."/>
            <person name="Butlin R.K."/>
            <person name="Caggese C."/>
            <person name="Calvi B.R."/>
            <person name="Bernardo de Carvalho A."/>
            <person name="Caspi A."/>
            <person name="Castrezana S."/>
            <person name="Celniker S.E."/>
            <person name="Chang J.L."/>
            <person name="Chapple C."/>
            <person name="Chatterji S."/>
            <person name="Chinwalla A."/>
            <person name="Civetta A."/>
            <person name="Clifton S.W."/>
            <person name="Comeron J.M."/>
            <person name="Costello J.C."/>
            <person name="Coyne J.A."/>
            <person name="Daub J."/>
            <person name="David R.G."/>
            <person name="Delcher A.L."/>
            <person name="Delehaunty K."/>
            <person name="Do C.B."/>
            <person name="Ebling H."/>
            <person name="Edwards K."/>
            <person name="Eickbush T."/>
            <person name="Evans J.D."/>
            <person name="Filipski A."/>
            <person name="Findeiss S."/>
            <person name="Freyhult E."/>
            <person name="Fulton L."/>
            <person name="Fulton R."/>
            <person name="Garcia A.C."/>
            <person name="Gardiner A."/>
            <person name="Garfield D.A."/>
            <person name="Garvin B.E."/>
            <person name="Gibson G."/>
            <person name="Gilbert D."/>
            <person name="Gnerre S."/>
            <person name="Godfrey J."/>
            <person name="Good R."/>
            <person name="Gotea V."/>
            <person name="Gravely B."/>
            <person name="Greenberg A.J."/>
            <person name="Griffiths-Jones S."/>
            <person name="Gross S."/>
            <person name="Guigo R."/>
            <person name="Gustafson E.A."/>
            <person name="Haerty W."/>
            <person name="Hahn M.W."/>
            <person name="Halligan D.L."/>
            <person name="Halpern A.L."/>
            <person name="Halter G.M."/>
            <person name="Han M.V."/>
            <person name="Heger A."/>
            <person name="Hillier L."/>
            <person name="Hinrichs A.S."/>
            <person name="Holmes I."/>
            <person name="Hoskins R.A."/>
            <person name="Hubisz M.J."/>
            <person name="Hultmark D."/>
            <person name="Huntley M.A."/>
            <person name="Jaffe D.B."/>
            <person name="Jagadeeshan S."/>
            <person name="Jeck W.R."/>
            <person name="Johnson J."/>
            <person name="Jones C.D."/>
            <person name="Jordan W.C."/>
            <person name="Karpen G.H."/>
            <person name="Kataoka E."/>
            <person name="Keightley P.D."/>
            <person name="Kheradpour P."/>
            <person name="Kirkness E.F."/>
            <person name="Koerich L.B."/>
            <person name="Kristiansen K."/>
            <person name="Kudrna D."/>
            <person name="Kulathinal R.J."/>
            <person name="Kumar S."/>
            <person name="Kwok R."/>
            <person name="Lander E."/>
            <person name="Langley C.H."/>
            <person name="Lapoint R."/>
            <person name="Lazzaro B.P."/>
            <person name="Lee S.J."/>
            <person name="Levesque L."/>
            <person name="Li R."/>
            <person name="Lin C.F."/>
            <person name="Lin M.F."/>
            <person name="Lindblad-Toh K."/>
            <person name="Llopart A."/>
            <person name="Long M."/>
            <person name="Low L."/>
            <person name="Lozovsky E."/>
            <person name="Lu J."/>
            <person name="Luo M."/>
            <person name="Machado C.A."/>
            <person name="Makalowski W."/>
            <person name="Marzo M."/>
            <person name="Matsuda M."/>
            <person name="Matzkin L."/>
            <person name="McAllister B."/>
            <person name="McBride C.S."/>
            <person name="McKernan B."/>
            <person name="McKernan K."/>
            <person name="Mendez-Lago M."/>
            <person name="Minx P."/>
            <person name="Mollenhauer M.U."/>
            <person name="Montooth K."/>
            <person name="Mount S.M."/>
            <person name="Mu X."/>
            <person name="Myers E."/>
            <person name="Negre B."/>
            <person name="Newfeld S."/>
            <person name="Nielsen R."/>
            <person name="Noor M.A."/>
            <person name="O'Grady P."/>
            <person name="Pachter L."/>
            <person name="Papaceit M."/>
            <person name="Parisi M.J."/>
            <person name="Parisi M."/>
            <person name="Parts L."/>
            <person name="Pedersen J.S."/>
            <person name="Pesole G."/>
            <person name="Phillippy A.M."/>
            <person name="Ponting C.P."/>
            <person name="Pop M."/>
            <person name="Porcelli D."/>
            <person name="Powell J.R."/>
            <person name="Prohaska S."/>
            <person name="Pruitt K."/>
            <person name="Puig M."/>
            <person name="Quesneville H."/>
            <person name="Ram K.R."/>
            <person name="Rand D."/>
            <person name="Rasmussen M.D."/>
            <person name="Reed L.K."/>
            <person name="Reenan R."/>
            <person name="Reily A."/>
            <person name="Remington K.A."/>
            <person name="Rieger T.T."/>
            <person name="Ritchie M.G."/>
            <person name="Robin C."/>
            <person name="Rogers Y.H."/>
            <person name="Rohde C."/>
            <person name="Rozas J."/>
            <person name="Rubenfield M.J."/>
            <person name="Ruiz A."/>
            <person name="Russo S."/>
            <person name="Salzberg S.L."/>
            <person name="Sanchez-Gracia A."/>
            <person name="Saranga D.J."/>
            <person name="Sato H."/>
            <person name="Schaeffer S.W."/>
            <person name="Schatz M.C."/>
            <person name="Schlenke T."/>
            <person name="Schwartz R."/>
            <person name="Segarra C."/>
            <person name="Singh R.S."/>
            <person name="Sirot L."/>
            <person name="Sirota M."/>
            <person name="Sisneros N.B."/>
            <person name="Smith C.D."/>
            <person name="Smith T.F."/>
            <person name="Spieth J."/>
            <person name="Stage D.E."/>
            <person name="Stark A."/>
            <person name="Stephan W."/>
            <person name="Strausberg R.L."/>
            <person name="Strempel S."/>
            <person name="Sturgill D."/>
            <person name="Sutton G."/>
            <person name="Sutton G.G."/>
            <person name="Tao W."/>
            <person name="Teichmann S."/>
            <person name="Tobari Y.N."/>
            <person name="Tomimura Y."/>
            <person name="Tsolas J.M."/>
            <person name="Valente V.L."/>
            <person name="Venter E."/>
            <person name="Venter J.C."/>
            <person name="Vicario S."/>
            <person name="Vieira F.G."/>
            <person name="Vilella A.J."/>
            <person name="Villasante A."/>
            <person name="Walenz B."/>
            <person name="Wang J."/>
            <person name="Wasserman M."/>
            <person name="Watts T."/>
            <person name="Wilson D."/>
            <person name="Wilson R.K."/>
            <person name="Wing R.A."/>
            <person name="Wolfner M.F."/>
            <person name="Wong A."/>
            <person name="Wong G.K."/>
            <person name="Wu C.I."/>
            <person name="Wu G."/>
            <person name="Yamamoto D."/>
            <person name="Yang H.P."/>
            <person name="Yang S.P."/>
            <person name="Yorke J.A."/>
            <person name="Yoshida K."/>
            <person name="Zdobnov E."/>
            <person name="Zhang P."/>
            <person name="Zhang Y."/>
            <person name="Zimin A.V."/>
            <person name="Baldwin J."/>
            <person name="Abdouelleil A."/>
            <person name="Abdulkadir J."/>
            <person name="Abebe A."/>
            <person name="Abera B."/>
            <person name="Abreu J."/>
            <person name="Acer S.C."/>
            <person name="Aftuck L."/>
            <person name="Alexander A."/>
            <person name="An P."/>
            <person name="Anderson E."/>
            <person name="Anderson S."/>
            <person name="Arachi H."/>
            <person name="Azer M."/>
            <person name="Bachantsang P."/>
            <person name="Barry A."/>
            <person name="Bayul T."/>
            <person name="Berlin A."/>
            <person name="Bessette D."/>
            <person name="Bloom T."/>
            <person name="Blye J."/>
            <person name="Boguslavskiy L."/>
            <person name="Bonnet C."/>
            <person name="Boukhgalter B."/>
            <person name="Bourzgui I."/>
            <person name="Brown A."/>
            <person name="Cahill P."/>
            <person name="Channer S."/>
            <person name="Cheshatsang Y."/>
            <person name="Chuda L."/>
            <person name="Citroen M."/>
            <person name="Collymore A."/>
            <person name="Cooke P."/>
            <person name="Costello M."/>
            <person name="D'Aco K."/>
            <person name="Daza R."/>
            <person name="De Haan G."/>
            <person name="DeGray S."/>
            <person name="DeMaso C."/>
            <person name="Dhargay N."/>
            <person name="Dooley K."/>
            <person name="Dooley E."/>
            <person name="Doricent M."/>
            <person name="Dorje P."/>
            <person name="Dorjee K."/>
            <person name="Dupes A."/>
            <person name="Elong R."/>
            <person name="Falk J."/>
            <person name="Farina A."/>
            <person name="Faro S."/>
            <person name="Ferguson D."/>
            <person name="Fisher S."/>
            <person name="Foley C.D."/>
            <person name="Franke A."/>
            <person name="Friedrich D."/>
            <person name="Gadbois L."/>
            <person name="Gearin G."/>
            <person name="Gearin C.R."/>
            <person name="Giannoukos G."/>
            <person name="Goode T."/>
            <person name="Graham J."/>
            <person name="Grandbois E."/>
            <person name="Grewal S."/>
            <person name="Gyaltsen K."/>
            <person name="Hafez N."/>
            <person name="Hagos B."/>
            <person name="Hall J."/>
            <person name="Henson C."/>
            <person name="Hollinger A."/>
            <person name="Honan T."/>
            <person name="Huard M.D."/>
            <person name="Hughes L."/>
            <person name="Hurhula B."/>
            <person name="Husby M.E."/>
            <person name="Kamat A."/>
            <person name="Kanga B."/>
            <person name="Kashin S."/>
            <person name="Khazanovich D."/>
            <person name="Kisner P."/>
            <person name="Lance K."/>
            <person name="Lara M."/>
            <person name="Lee W."/>
            <person name="Lennon N."/>
            <person name="Letendre F."/>
            <person name="LeVine R."/>
            <person name="Lipovsky A."/>
            <person name="Liu X."/>
            <person name="Liu J."/>
            <person name="Liu S."/>
            <person name="Lokyitsang T."/>
            <person name="Lokyitsang Y."/>
            <person name="Lubonja R."/>
            <person name="Lui A."/>
            <person name="MacDonald P."/>
            <person name="Magnisalis V."/>
            <person name="Maru K."/>
            <person name="Matthews C."/>
            <person name="McCusker W."/>
            <person name="McDonough S."/>
            <person name="Mehta T."/>
            <person name="Meldrim J."/>
            <person name="Meneus L."/>
            <person name="Mihai O."/>
            <person name="Mihalev A."/>
            <person name="Mihova T."/>
            <person name="Mittelman R."/>
            <person name="Mlenga V."/>
            <person name="Montmayeur A."/>
            <person name="Mulrain L."/>
            <person name="Navidi A."/>
            <person name="Naylor J."/>
            <person name="Negash T."/>
            <person name="Nguyen T."/>
            <person name="Nguyen N."/>
            <person name="Nicol R."/>
            <person name="Norbu C."/>
            <person name="Norbu N."/>
            <person name="Novod N."/>
            <person name="O'Neill B."/>
            <person name="Osman S."/>
            <person name="Markiewicz E."/>
            <person name="Oyono O.L."/>
            <person name="Patti C."/>
            <person name="Phunkhang P."/>
            <person name="Pierre F."/>
            <person name="Priest M."/>
            <person name="Raghuraman S."/>
            <person name="Rege F."/>
            <person name="Reyes R."/>
            <person name="Rise C."/>
            <person name="Rogov P."/>
            <person name="Ross K."/>
            <person name="Ryan E."/>
            <person name="Settipalli S."/>
            <person name="Shea T."/>
            <person name="Sherpa N."/>
            <person name="Shi L."/>
            <person name="Shih D."/>
            <person name="Sparrow T."/>
            <person name="Spaulding J."/>
            <person name="Stalker J."/>
            <person name="Stange-Thomann N."/>
            <person name="Stavropoulos S."/>
            <person name="Stone C."/>
            <person name="Strader C."/>
            <person name="Tesfaye S."/>
            <person name="Thomson T."/>
            <person name="Thoulutsang Y."/>
            <person name="Thoulutsang D."/>
            <person name="Topham K."/>
            <person name="Topping I."/>
            <person name="Tsamla T."/>
            <person name="Vassiliev H."/>
            <person name="Vo A."/>
            <person name="Wangchuk T."/>
            <person name="Wangdi T."/>
            <person name="Weiand M."/>
            <person name="Wilkinson J."/>
            <person name="Wilson A."/>
            <person name="Yadav S."/>
            <person name="Young G."/>
            <person name="Yu Q."/>
            <person name="Zembek L."/>
            <person name="Zhong D."/>
            <person name="Zimmer A."/>
            <person name="Zwirko Z."/>
            <person name="Jaffe D.B."/>
            <person name="Alvarez P."/>
            <person name="Brockman W."/>
            <person name="Butler J."/>
            <person name="Chin C."/>
            <person name="Gnerre S."/>
            <person name="Grabherr M."/>
            <person name="Kleber M."/>
            <person name="Mauceli E."/>
            <person name="MacCallum I."/>
        </authorList>
    </citation>
    <scope>NUCLEOTIDE SEQUENCE [LARGE SCALE GENOMIC DNA]</scope>
    <source>
        <strain evidence="2">Tucson 14030-0811.24</strain>
    </source>
</reference>
<dbReference type="Proteomes" id="UP000007798">
    <property type="component" value="Unassembled WGS sequence"/>
</dbReference>
<dbReference type="OrthoDB" id="7851849at2759"/>